<dbReference type="Proteomes" id="UP000028725">
    <property type="component" value="Unassembled WGS sequence"/>
</dbReference>
<dbReference type="InterPro" id="IPR010540">
    <property type="entry name" value="CmpB_TMEM229"/>
</dbReference>
<keyword evidence="2 5" id="KW-0812">Transmembrane</keyword>
<comment type="caution">
    <text evidence="6">The sequence shown here is derived from an EMBL/GenBank/DDBJ whole genome shotgun (WGS) entry which is preliminary data.</text>
</comment>
<gene>
    <name evidence="6" type="ORF">DB31_7879</name>
</gene>
<protein>
    <recommendedName>
        <fullName evidence="8">ABC-transporter type IV</fullName>
    </recommendedName>
</protein>
<feature type="transmembrane region" description="Helical" evidence="5">
    <location>
        <begin position="48"/>
        <end position="67"/>
    </location>
</feature>
<evidence type="ECO:0000313" key="7">
    <source>
        <dbReference type="Proteomes" id="UP000028725"/>
    </source>
</evidence>
<evidence type="ECO:0008006" key="8">
    <source>
        <dbReference type="Google" id="ProtNLM"/>
    </source>
</evidence>
<evidence type="ECO:0000256" key="2">
    <source>
        <dbReference type="ARBA" id="ARBA00022692"/>
    </source>
</evidence>
<dbReference type="EMBL" id="JMCB01000006">
    <property type="protein sequence ID" value="KFE68642.1"/>
    <property type="molecule type" value="Genomic_DNA"/>
</dbReference>
<dbReference type="GO" id="GO:0016020">
    <property type="term" value="C:membrane"/>
    <property type="evidence" value="ECO:0007669"/>
    <property type="project" value="UniProtKB-SubCell"/>
</dbReference>
<proteinExistence type="predicted"/>
<keyword evidence="3 5" id="KW-1133">Transmembrane helix</keyword>
<dbReference type="PANTHER" id="PTHR31746">
    <property type="entry name" value="TRANSMEMBRANE PROTEIN 229 FAMILY MEMBER"/>
    <property type="match status" value="1"/>
</dbReference>
<evidence type="ECO:0000256" key="5">
    <source>
        <dbReference type="SAM" id="Phobius"/>
    </source>
</evidence>
<evidence type="ECO:0000256" key="1">
    <source>
        <dbReference type="ARBA" id="ARBA00004141"/>
    </source>
</evidence>
<organism evidence="6 7">
    <name type="scientific">Hyalangium minutum</name>
    <dbReference type="NCBI Taxonomy" id="394096"/>
    <lineage>
        <taxon>Bacteria</taxon>
        <taxon>Pseudomonadati</taxon>
        <taxon>Myxococcota</taxon>
        <taxon>Myxococcia</taxon>
        <taxon>Myxococcales</taxon>
        <taxon>Cystobacterineae</taxon>
        <taxon>Archangiaceae</taxon>
        <taxon>Hyalangium</taxon>
    </lineage>
</organism>
<evidence type="ECO:0000313" key="6">
    <source>
        <dbReference type="EMBL" id="KFE68642.1"/>
    </source>
</evidence>
<reference evidence="6 7" key="1">
    <citation type="submission" date="2014-04" db="EMBL/GenBank/DDBJ databases">
        <title>Genome assembly of Hyalangium minutum DSM 14724.</title>
        <authorList>
            <person name="Sharma G."/>
            <person name="Subramanian S."/>
        </authorList>
    </citation>
    <scope>NUCLEOTIDE SEQUENCE [LARGE SCALE GENOMIC DNA]</scope>
    <source>
        <strain evidence="6 7">DSM 14724</strain>
    </source>
</reference>
<evidence type="ECO:0000256" key="4">
    <source>
        <dbReference type="ARBA" id="ARBA00023136"/>
    </source>
</evidence>
<keyword evidence="4 5" id="KW-0472">Membrane</keyword>
<dbReference type="STRING" id="394096.DB31_7879"/>
<sequence length="162" mass="17903">MSGGERLGLVGKFIAYGLVGWCIECCFTSVMDLASGAGDLRLKGYSYLWMHPIWGVGLLLGEHLLGLMQRAGLSRVTRAFVAMAVCFTVEYVSGALLVAAIGRCPWDYSVSPWNVNGLIRLDYAPFWLLGGWIYEPLARFIRGIRIFAREPEAEPTPGLWPS</sequence>
<name>A0A085WLS9_9BACT</name>
<keyword evidence="7" id="KW-1185">Reference proteome</keyword>
<dbReference type="RefSeq" id="WP_240486761.1">
    <property type="nucleotide sequence ID" value="NZ_JMCB01000006.1"/>
</dbReference>
<dbReference type="Pfam" id="PF06541">
    <property type="entry name" value="ABC_trans_CmpB"/>
    <property type="match status" value="1"/>
</dbReference>
<comment type="subcellular location">
    <subcellularLocation>
        <location evidence="1">Membrane</location>
        <topology evidence="1">Multi-pass membrane protein</topology>
    </subcellularLocation>
</comment>
<accession>A0A085WLS9</accession>
<dbReference type="PANTHER" id="PTHR31746:SF2">
    <property type="entry name" value="TRANSMEMBRANE PROTEIN 229A"/>
    <property type="match status" value="1"/>
</dbReference>
<dbReference type="AlphaFoldDB" id="A0A085WLS9"/>
<feature type="transmembrane region" description="Helical" evidence="5">
    <location>
        <begin position="79"/>
        <end position="103"/>
    </location>
</feature>
<evidence type="ECO:0000256" key="3">
    <source>
        <dbReference type="ARBA" id="ARBA00022989"/>
    </source>
</evidence>